<dbReference type="Gene3D" id="3.40.50.150">
    <property type="entry name" value="Vaccinia Virus protein VP39"/>
    <property type="match status" value="1"/>
</dbReference>
<keyword evidence="2 5" id="KW-0808">Transferase</keyword>
<evidence type="ECO:0000256" key="3">
    <source>
        <dbReference type="ARBA" id="ARBA00022691"/>
    </source>
</evidence>
<comment type="caution">
    <text evidence="5">The sequence shown here is derived from an EMBL/GenBank/DDBJ whole genome shotgun (WGS) entry which is preliminary data.</text>
</comment>
<evidence type="ECO:0000256" key="1">
    <source>
        <dbReference type="ARBA" id="ARBA00022603"/>
    </source>
</evidence>
<evidence type="ECO:0000259" key="4">
    <source>
        <dbReference type="Pfam" id="PF13847"/>
    </source>
</evidence>
<feature type="domain" description="Methyltransferase" evidence="4">
    <location>
        <begin position="124"/>
        <end position="201"/>
    </location>
</feature>
<dbReference type="NCBIfam" id="TIGR03534">
    <property type="entry name" value="RF_mod_PrmC"/>
    <property type="match status" value="1"/>
</dbReference>
<keyword evidence="6" id="KW-1185">Reference proteome</keyword>
<gene>
    <name evidence="5" type="primary">prmC</name>
    <name evidence="5" type="ORF">ACFPK0_03515</name>
</gene>
<dbReference type="PANTHER" id="PTHR18895">
    <property type="entry name" value="HEMK METHYLTRANSFERASE"/>
    <property type="match status" value="1"/>
</dbReference>
<dbReference type="InterPro" id="IPR004556">
    <property type="entry name" value="HemK-like"/>
</dbReference>
<keyword evidence="1 5" id="KW-0489">Methyltransferase</keyword>
<dbReference type="PANTHER" id="PTHR18895:SF74">
    <property type="entry name" value="MTRF1L RELEASE FACTOR GLUTAMINE METHYLTRANSFERASE"/>
    <property type="match status" value="1"/>
</dbReference>
<dbReference type="Pfam" id="PF13847">
    <property type="entry name" value="Methyltransf_31"/>
    <property type="match status" value="1"/>
</dbReference>
<dbReference type="CDD" id="cd02440">
    <property type="entry name" value="AdoMet_MTases"/>
    <property type="match status" value="1"/>
</dbReference>
<dbReference type="InterPro" id="IPR019874">
    <property type="entry name" value="RF_methyltr_PrmC"/>
</dbReference>
<keyword evidence="3" id="KW-0949">S-adenosyl-L-methionine</keyword>
<evidence type="ECO:0000313" key="5">
    <source>
        <dbReference type="EMBL" id="MFC5439081.1"/>
    </source>
</evidence>
<dbReference type="InterPro" id="IPR050320">
    <property type="entry name" value="N5-glutamine_MTase"/>
</dbReference>
<dbReference type="EC" id="2.1.1.297" evidence="5"/>
<dbReference type="GO" id="GO:0032259">
    <property type="term" value="P:methylation"/>
    <property type="evidence" value="ECO:0007669"/>
    <property type="project" value="UniProtKB-KW"/>
</dbReference>
<accession>A0ABW0JTF1</accession>
<dbReference type="Proteomes" id="UP001596018">
    <property type="component" value="Unassembled WGS sequence"/>
</dbReference>
<dbReference type="EMBL" id="JBHSMM010000001">
    <property type="protein sequence ID" value="MFC5439081.1"/>
    <property type="molecule type" value="Genomic_DNA"/>
</dbReference>
<dbReference type="SUPFAM" id="SSF53335">
    <property type="entry name" value="S-adenosyl-L-methionine-dependent methyltransferases"/>
    <property type="match status" value="1"/>
</dbReference>
<evidence type="ECO:0000313" key="6">
    <source>
        <dbReference type="Proteomes" id="UP001596018"/>
    </source>
</evidence>
<dbReference type="Gene3D" id="1.10.8.10">
    <property type="entry name" value="DNA helicase RuvA subunit, C-terminal domain"/>
    <property type="match status" value="1"/>
</dbReference>
<dbReference type="InterPro" id="IPR025714">
    <property type="entry name" value="Methyltranfer_dom"/>
</dbReference>
<sequence>MNATYLALRERLANDLDVLPDKPEETPDSTLRALWFAAAGSPRSATAAALGELPALAHDHAHALEHFVTRRLAGEPLAHITGRQRFMGLEMLSAPQALIPRAETEQLAGASIDLLQSSTASRPARVIDVCTGSGNLAFAMAHHVTDAEVFGSDLSVEAIDFARRNGRHLGLSSRVQFRTGDLLAPFETADFIDHTDMIVCAPPYIRSTKVEQMATEIADHEPRLAFDGGPFGVTILMRLIEDAPRFLRPGGWLTLEVGLGQGPALTKRLQRDGNWQDVRALADANGDTRVLLACRS</sequence>
<dbReference type="NCBIfam" id="TIGR00536">
    <property type="entry name" value="hemK_fam"/>
    <property type="match status" value="1"/>
</dbReference>
<protein>
    <submittedName>
        <fullName evidence="5">Peptide chain release factor N(5)-glutamine methyltransferase</fullName>
        <ecNumber evidence="5">2.1.1.297</ecNumber>
    </submittedName>
</protein>
<organism evidence="5 6">
    <name type="scientific">Rhodanobacter ginsenosidimutans</name>
    <dbReference type="NCBI Taxonomy" id="490571"/>
    <lineage>
        <taxon>Bacteria</taxon>
        <taxon>Pseudomonadati</taxon>
        <taxon>Pseudomonadota</taxon>
        <taxon>Gammaproteobacteria</taxon>
        <taxon>Lysobacterales</taxon>
        <taxon>Rhodanobacteraceae</taxon>
        <taxon>Rhodanobacter</taxon>
    </lineage>
</organism>
<dbReference type="RefSeq" id="WP_377338386.1">
    <property type="nucleotide sequence ID" value="NZ_JALBWS010000015.1"/>
</dbReference>
<dbReference type="GO" id="GO:0102559">
    <property type="term" value="F:peptide chain release factor N(5)-glutamine methyltransferase activity"/>
    <property type="evidence" value="ECO:0007669"/>
    <property type="project" value="UniProtKB-EC"/>
</dbReference>
<proteinExistence type="predicted"/>
<reference evidence="6" key="1">
    <citation type="journal article" date="2019" name="Int. J. Syst. Evol. Microbiol.">
        <title>The Global Catalogue of Microorganisms (GCM) 10K type strain sequencing project: providing services to taxonomists for standard genome sequencing and annotation.</title>
        <authorList>
            <consortium name="The Broad Institute Genomics Platform"/>
            <consortium name="The Broad Institute Genome Sequencing Center for Infectious Disease"/>
            <person name="Wu L."/>
            <person name="Ma J."/>
        </authorList>
    </citation>
    <scope>NUCLEOTIDE SEQUENCE [LARGE SCALE GENOMIC DNA]</scope>
    <source>
        <strain evidence="6">KACC 12822</strain>
    </source>
</reference>
<dbReference type="InterPro" id="IPR029063">
    <property type="entry name" value="SAM-dependent_MTases_sf"/>
</dbReference>
<name>A0ABW0JTF1_9GAMM</name>
<evidence type="ECO:0000256" key="2">
    <source>
        <dbReference type="ARBA" id="ARBA00022679"/>
    </source>
</evidence>